<protein>
    <recommendedName>
        <fullName evidence="2 8">Transcription elongation factor GreA</fullName>
    </recommendedName>
    <alternativeName>
        <fullName evidence="7 8">Transcript cleavage factor GreA</fullName>
    </alternativeName>
</protein>
<dbReference type="GO" id="GO:0070063">
    <property type="term" value="F:RNA polymerase binding"/>
    <property type="evidence" value="ECO:0007669"/>
    <property type="project" value="InterPro"/>
</dbReference>
<evidence type="ECO:0000256" key="8">
    <source>
        <dbReference type="HAMAP-Rule" id="MF_00105"/>
    </source>
</evidence>
<feature type="region of interest" description="Disordered" evidence="10">
    <location>
        <begin position="1"/>
        <end position="40"/>
    </location>
</feature>
<dbReference type="NCBIfam" id="TIGR01462">
    <property type="entry name" value="greA"/>
    <property type="match status" value="1"/>
</dbReference>
<evidence type="ECO:0000256" key="7">
    <source>
        <dbReference type="ARBA" id="ARBA00030776"/>
    </source>
</evidence>
<dbReference type="InterPro" id="IPR001437">
    <property type="entry name" value="Tscrpt_elong_fac_GreA/B_C"/>
</dbReference>
<dbReference type="Pfam" id="PF01272">
    <property type="entry name" value="GreA_GreB"/>
    <property type="match status" value="1"/>
</dbReference>
<comment type="similarity">
    <text evidence="1 8 9">Belongs to the GreA/GreB family.</text>
</comment>
<gene>
    <name evidence="8" type="primary">greA</name>
    <name evidence="13" type="ORF">A3H38_03415</name>
</gene>
<comment type="function">
    <text evidence="6 8 9">Necessary for efficient RNA polymerase transcription elongation past template-encoded arresting sites. The arresting sites in DNA have the property of trapping a certain fraction of elongating RNA polymerases that pass through, resulting in locked ternary complexes. Cleavage of the nascent transcript by cleavage factors such as GreA or GreB allows the resumption of elongation from the new 3'terminus. GreA releases sequences of 2 to 3 nucleotides.</text>
</comment>
<dbReference type="GO" id="GO:0003677">
    <property type="term" value="F:DNA binding"/>
    <property type="evidence" value="ECO:0007669"/>
    <property type="project" value="UniProtKB-UniRule"/>
</dbReference>
<feature type="domain" description="Transcription elongation factor GreA/GreB N-terminal" evidence="12">
    <location>
        <begin position="1"/>
        <end position="59"/>
    </location>
</feature>
<dbReference type="GO" id="GO:0032784">
    <property type="term" value="P:regulation of DNA-templated transcription elongation"/>
    <property type="evidence" value="ECO:0007669"/>
    <property type="project" value="UniProtKB-UniRule"/>
</dbReference>
<evidence type="ECO:0000256" key="9">
    <source>
        <dbReference type="RuleBase" id="RU000556"/>
    </source>
</evidence>
<evidence type="ECO:0000256" key="3">
    <source>
        <dbReference type="ARBA" id="ARBA00023015"/>
    </source>
</evidence>
<dbReference type="Gene3D" id="3.10.50.30">
    <property type="entry name" value="Transcription elongation factor, GreA/GreB, C-terminal domain"/>
    <property type="match status" value="1"/>
</dbReference>
<evidence type="ECO:0000256" key="6">
    <source>
        <dbReference type="ARBA" id="ARBA00024916"/>
    </source>
</evidence>
<dbReference type="FunFam" id="1.10.287.180:FF:000001">
    <property type="entry name" value="Transcription elongation factor GreA"/>
    <property type="match status" value="1"/>
</dbReference>
<evidence type="ECO:0000259" key="11">
    <source>
        <dbReference type="Pfam" id="PF01272"/>
    </source>
</evidence>
<dbReference type="Proteomes" id="UP000176938">
    <property type="component" value="Unassembled WGS sequence"/>
</dbReference>
<dbReference type="GO" id="GO:0006354">
    <property type="term" value="P:DNA-templated transcription elongation"/>
    <property type="evidence" value="ECO:0007669"/>
    <property type="project" value="TreeGrafter"/>
</dbReference>
<dbReference type="Gene3D" id="1.10.287.180">
    <property type="entry name" value="Transcription elongation factor, GreA/GreB, N-terminal domain"/>
    <property type="match status" value="1"/>
</dbReference>
<dbReference type="InterPro" id="IPR036953">
    <property type="entry name" value="GreA/GreB_C_sf"/>
</dbReference>
<keyword evidence="4 8" id="KW-0238">DNA-binding</keyword>
<dbReference type="InterPro" id="IPR036805">
    <property type="entry name" value="Tscrpt_elong_fac_GreA/B_N_sf"/>
</dbReference>
<dbReference type="PIRSF" id="PIRSF006092">
    <property type="entry name" value="GreA_GreB"/>
    <property type="match status" value="1"/>
</dbReference>
<dbReference type="InterPro" id="IPR018151">
    <property type="entry name" value="TF_GreA/GreB_CS"/>
</dbReference>
<dbReference type="InterPro" id="IPR028624">
    <property type="entry name" value="Tscrpt_elong_fac_GreA/B"/>
</dbReference>
<dbReference type="SUPFAM" id="SSF46557">
    <property type="entry name" value="GreA transcript cleavage protein, N-terminal domain"/>
    <property type="match status" value="1"/>
</dbReference>
<sequence length="142" mass="15740">MKQKLKELTEKRPRISKTIGEARDHGDLKENSAYHSAKDEQGLNEMRIRDLEARIVNAVLVNENDIPKDGKVRLGSTVRIKALDTGDDSEYTIVSEADADVLEGRISTESPIGAAVINCKKGQVVEAELPRGEVKFKILEVK</sequence>
<feature type="compositionally biased region" description="Basic and acidic residues" evidence="10">
    <location>
        <begin position="20"/>
        <end position="40"/>
    </location>
</feature>
<keyword evidence="5 8" id="KW-0804">Transcription</keyword>
<evidence type="ECO:0000256" key="1">
    <source>
        <dbReference type="ARBA" id="ARBA00008213"/>
    </source>
</evidence>
<evidence type="ECO:0000256" key="2">
    <source>
        <dbReference type="ARBA" id="ARBA00013729"/>
    </source>
</evidence>
<dbReference type="SUPFAM" id="SSF54534">
    <property type="entry name" value="FKBP-like"/>
    <property type="match status" value="1"/>
</dbReference>
<feature type="domain" description="Transcription elongation factor GreA/GreB C-terminal" evidence="11">
    <location>
        <begin position="69"/>
        <end position="142"/>
    </location>
</feature>
<dbReference type="EMBL" id="METP01000007">
    <property type="protein sequence ID" value="OGC07238.1"/>
    <property type="molecule type" value="Genomic_DNA"/>
</dbReference>
<accession>A0A1F4RGF5</accession>
<reference evidence="13 14" key="1">
    <citation type="journal article" date="2016" name="Nat. Commun.">
        <title>Thousands of microbial genomes shed light on interconnected biogeochemical processes in an aquifer system.</title>
        <authorList>
            <person name="Anantharaman K."/>
            <person name="Brown C.T."/>
            <person name="Hug L.A."/>
            <person name="Sharon I."/>
            <person name="Castelle C.J."/>
            <person name="Probst A.J."/>
            <person name="Thomas B.C."/>
            <person name="Singh A."/>
            <person name="Wilkins M.J."/>
            <person name="Karaoz U."/>
            <person name="Brodie E.L."/>
            <person name="Williams K.H."/>
            <person name="Hubbard S.S."/>
            <person name="Banfield J.F."/>
        </authorList>
    </citation>
    <scope>NUCLEOTIDE SEQUENCE [LARGE SCALE GENOMIC DNA]</scope>
</reference>
<comment type="caution">
    <text evidence="13">The sequence shown here is derived from an EMBL/GenBank/DDBJ whole genome shotgun (WGS) entry which is preliminary data.</text>
</comment>
<dbReference type="AlphaFoldDB" id="A0A1F4RGF5"/>
<proteinExistence type="inferred from homology"/>
<name>A0A1F4RGF5_UNCSA</name>
<dbReference type="InterPro" id="IPR006359">
    <property type="entry name" value="Tscrpt_elong_fac_GreA"/>
</dbReference>
<evidence type="ECO:0000256" key="4">
    <source>
        <dbReference type="ARBA" id="ARBA00023125"/>
    </source>
</evidence>
<dbReference type="FunFam" id="3.10.50.30:FF:000001">
    <property type="entry name" value="Transcription elongation factor GreA"/>
    <property type="match status" value="1"/>
</dbReference>
<dbReference type="InterPro" id="IPR023459">
    <property type="entry name" value="Tscrpt_elong_fac_GreA/B_fam"/>
</dbReference>
<feature type="compositionally biased region" description="Basic and acidic residues" evidence="10">
    <location>
        <begin position="1"/>
        <end position="13"/>
    </location>
</feature>
<evidence type="ECO:0000256" key="5">
    <source>
        <dbReference type="ARBA" id="ARBA00023163"/>
    </source>
</evidence>
<dbReference type="PROSITE" id="PS00829">
    <property type="entry name" value="GREAB_1"/>
    <property type="match status" value="1"/>
</dbReference>
<evidence type="ECO:0000313" key="13">
    <source>
        <dbReference type="EMBL" id="OGC07238.1"/>
    </source>
</evidence>
<evidence type="ECO:0000313" key="14">
    <source>
        <dbReference type="Proteomes" id="UP000176938"/>
    </source>
</evidence>
<dbReference type="Pfam" id="PF03449">
    <property type="entry name" value="GreA_GreB_N"/>
    <property type="match status" value="1"/>
</dbReference>
<dbReference type="PANTHER" id="PTHR30437">
    <property type="entry name" value="TRANSCRIPTION ELONGATION FACTOR GREA"/>
    <property type="match status" value="1"/>
</dbReference>
<evidence type="ECO:0000256" key="10">
    <source>
        <dbReference type="SAM" id="MobiDB-lite"/>
    </source>
</evidence>
<organism evidence="13 14">
    <name type="scientific">candidate division WOR-1 bacterium RIFCSPLOWO2_02_FULL_46_20</name>
    <dbReference type="NCBI Taxonomy" id="1802567"/>
    <lineage>
        <taxon>Bacteria</taxon>
        <taxon>Bacillati</taxon>
        <taxon>Saganbacteria</taxon>
    </lineage>
</organism>
<dbReference type="InterPro" id="IPR022691">
    <property type="entry name" value="Tscrpt_elong_fac_GreA/B_N"/>
</dbReference>
<keyword evidence="3 8" id="KW-0805">Transcription regulation</keyword>
<dbReference type="HAMAP" id="MF_00105">
    <property type="entry name" value="GreA_GreB"/>
    <property type="match status" value="1"/>
</dbReference>
<dbReference type="PANTHER" id="PTHR30437:SF4">
    <property type="entry name" value="TRANSCRIPTION ELONGATION FACTOR GREA"/>
    <property type="match status" value="1"/>
</dbReference>
<evidence type="ECO:0000259" key="12">
    <source>
        <dbReference type="Pfam" id="PF03449"/>
    </source>
</evidence>